<evidence type="ECO:0000313" key="22">
    <source>
        <dbReference type="Proteomes" id="UP000054783"/>
    </source>
</evidence>
<dbReference type="SMART" id="SM01384">
    <property type="entry name" value="Ribosomal_L15e"/>
    <property type="match status" value="1"/>
</dbReference>
<keyword evidence="8" id="KW-0963">Cytoplasm</keyword>
<evidence type="ECO:0000256" key="15">
    <source>
        <dbReference type="ARBA" id="ARBA00023274"/>
    </source>
</evidence>
<evidence type="ECO:0000256" key="17">
    <source>
        <dbReference type="PROSITE-ProRule" id="PRU00808"/>
    </source>
</evidence>
<dbReference type="Pfam" id="PF00827">
    <property type="entry name" value="Ribosomal_L15e"/>
    <property type="match status" value="1"/>
</dbReference>
<keyword evidence="9 19" id="KW-0812">Transmembrane</keyword>
<dbReference type="GO" id="GO:0000139">
    <property type="term" value="C:Golgi membrane"/>
    <property type="evidence" value="ECO:0007669"/>
    <property type="project" value="TreeGrafter"/>
</dbReference>
<dbReference type="InterPro" id="IPR020925">
    <property type="entry name" value="Ribosomal_eL15_CS"/>
</dbReference>
<organism evidence="21 22">
    <name type="scientific">Trichinella patagoniensis</name>
    <dbReference type="NCBI Taxonomy" id="990121"/>
    <lineage>
        <taxon>Eukaryota</taxon>
        <taxon>Metazoa</taxon>
        <taxon>Ecdysozoa</taxon>
        <taxon>Nematoda</taxon>
        <taxon>Enoplea</taxon>
        <taxon>Dorylaimia</taxon>
        <taxon>Trichinellida</taxon>
        <taxon>Trichinellidae</taxon>
        <taxon>Trichinella</taxon>
    </lineage>
</organism>
<dbReference type="Proteomes" id="UP000054783">
    <property type="component" value="Unassembled WGS sequence"/>
</dbReference>
<comment type="similarity">
    <text evidence="17">Belongs to the peptidase T1A family.</text>
</comment>
<dbReference type="NCBIfam" id="NF003075">
    <property type="entry name" value="PRK03996.1"/>
    <property type="match status" value="1"/>
</dbReference>
<dbReference type="OrthoDB" id="10255148at2759"/>
<keyword evidence="13 19" id="KW-0472">Membrane</keyword>
<comment type="similarity">
    <text evidence="6">Belongs to the nucleotide-sugar transporter family. SLC35B subfamily.</text>
</comment>
<dbReference type="STRING" id="990121.A0A0V1A1F4"/>
<comment type="function">
    <text evidence="1">The proteasome is a multicatalytic proteinase complex which is characterized by its ability to cleave peptides with Arg, Phe, Tyr, Leu, and Glu adjacent to the leaving group at neutral or slightly basic pH. The proteasome has an ATP-dependent proteolytic activity.</text>
</comment>
<dbReference type="GO" id="GO:0003735">
    <property type="term" value="F:structural constituent of ribosome"/>
    <property type="evidence" value="ECO:0007669"/>
    <property type="project" value="InterPro"/>
</dbReference>
<dbReference type="Pfam" id="PF10584">
    <property type="entry name" value="Proteasome_A_N"/>
    <property type="match status" value="1"/>
</dbReference>
<dbReference type="GO" id="GO:0005634">
    <property type="term" value="C:nucleus"/>
    <property type="evidence" value="ECO:0007669"/>
    <property type="project" value="UniProtKB-SubCell"/>
</dbReference>
<dbReference type="InterPro" id="IPR012678">
    <property type="entry name" value="Ribosomal_uL23/eL15/eS24_sf"/>
</dbReference>
<dbReference type="PANTHER" id="PTHR10778">
    <property type="entry name" value="SOLUTE CARRIER FAMILY 35 MEMBER B"/>
    <property type="match status" value="1"/>
</dbReference>
<dbReference type="SUPFAM" id="SSF56235">
    <property type="entry name" value="N-terminal nucleophile aminohydrolases (Ntn hydrolases)"/>
    <property type="match status" value="1"/>
</dbReference>
<dbReference type="GO" id="GO:0043161">
    <property type="term" value="P:proteasome-mediated ubiquitin-dependent protein catabolic process"/>
    <property type="evidence" value="ECO:0007669"/>
    <property type="project" value="InterPro"/>
</dbReference>
<dbReference type="GO" id="GO:0046964">
    <property type="term" value="F:3'-phosphoadenosine 5'-phosphosulfate transmembrane transporter activity"/>
    <property type="evidence" value="ECO:0007669"/>
    <property type="project" value="TreeGrafter"/>
</dbReference>
<evidence type="ECO:0000256" key="10">
    <source>
        <dbReference type="ARBA" id="ARBA00022942"/>
    </source>
</evidence>
<dbReference type="GO" id="GO:0005840">
    <property type="term" value="C:ribosome"/>
    <property type="evidence" value="ECO:0007669"/>
    <property type="project" value="UniProtKB-KW"/>
</dbReference>
<feature type="transmembrane region" description="Helical" evidence="19">
    <location>
        <begin position="270"/>
        <end position="285"/>
    </location>
</feature>
<dbReference type="Pfam" id="PF00227">
    <property type="entry name" value="Proteasome"/>
    <property type="match status" value="1"/>
</dbReference>
<dbReference type="GO" id="GO:0006412">
    <property type="term" value="P:translation"/>
    <property type="evidence" value="ECO:0007669"/>
    <property type="project" value="InterPro"/>
</dbReference>
<dbReference type="Gene3D" id="3.40.1120.10">
    <property type="entry name" value="Ribosomal protein l15e"/>
    <property type="match status" value="1"/>
</dbReference>
<reference evidence="21 22" key="1">
    <citation type="submission" date="2015-01" db="EMBL/GenBank/DDBJ databases">
        <title>Evolution of Trichinella species and genotypes.</title>
        <authorList>
            <person name="Korhonen P.K."/>
            <person name="Edoardo P."/>
            <person name="Giuseppe L.R."/>
            <person name="Gasser R.B."/>
        </authorList>
    </citation>
    <scope>NUCLEOTIDE SEQUENCE [LARGE SCALE GENOMIC DNA]</scope>
    <source>
        <strain evidence="21">ISS2496</strain>
    </source>
</reference>
<evidence type="ECO:0000256" key="16">
    <source>
        <dbReference type="ARBA" id="ARBA00026071"/>
    </source>
</evidence>
<dbReference type="InterPro" id="IPR013657">
    <property type="entry name" value="SCL35B1-4/HUT1"/>
</dbReference>
<dbReference type="InterPro" id="IPR001353">
    <property type="entry name" value="Proteasome_sua/b"/>
</dbReference>
<feature type="transmembrane region" description="Helical" evidence="19">
    <location>
        <begin position="240"/>
        <end position="258"/>
    </location>
</feature>
<gene>
    <name evidence="21" type="primary">SLC35B2</name>
    <name evidence="21" type="ORF">T12_13918</name>
</gene>
<feature type="transmembrane region" description="Helical" evidence="19">
    <location>
        <begin position="106"/>
        <end position="126"/>
    </location>
</feature>
<evidence type="ECO:0000256" key="2">
    <source>
        <dbReference type="ARBA" id="ARBA00004123"/>
    </source>
</evidence>
<evidence type="ECO:0000256" key="4">
    <source>
        <dbReference type="ARBA" id="ARBA00004496"/>
    </source>
</evidence>
<proteinExistence type="inferred from homology"/>
<dbReference type="GO" id="GO:1990904">
    <property type="term" value="C:ribonucleoprotein complex"/>
    <property type="evidence" value="ECO:0007669"/>
    <property type="project" value="UniProtKB-KW"/>
</dbReference>
<evidence type="ECO:0000256" key="5">
    <source>
        <dbReference type="ARBA" id="ARBA00006857"/>
    </source>
</evidence>
<evidence type="ECO:0000259" key="20">
    <source>
        <dbReference type="PROSITE" id="PS00388"/>
    </source>
</evidence>
<protein>
    <recommendedName>
        <fullName evidence="18">Ribosomal protein L15</fullName>
    </recommendedName>
</protein>
<evidence type="ECO:0000256" key="3">
    <source>
        <dbReference type="ARBA" id="ARBA00004141"/>
    </source>
</evidence>
<evidence type="ECO:0000256" key="8">
    <source>
        <dbReference type="ARBA" id="ARBA00022490"/>
    </source>
</evidence>
<evidence type="ECO:0000256" key="19">
    <source>
        <dbReference type="SAM" id="Phobius"/>
    </source>
</evidence>
<dbReference type="EMBL" id="JYDQ01000043">
    <property type="protein sequence ID" value="KRY18752.1"/>
    <property type="molecule type" value="Genomic_DNA"/>
</dbReference>
<evidence type="ECO:0000313" key="21">
    <source>
        <dbReference type="EMBL" id="KRY18752.1"/>
    </source>
</evidence>
<dbReference type="InterPro" id="IPR023332">
    <property type="entry name" value="Proteasome_alpha-type"/>
</dbReference>
<comment type="similarity">
    <text evidence="5 18">Belongs to the eukaryotic ribosomal protein eL15 family.</text>
</comment>
<evidence type="ECO:0000256" key="7">
    <source>
        <dbReference type="ARBA" id="ARBA00022448"/>
    </source>
</evidence>
<keyword evidence="14" id="KW-0539">Nucleus</keyword>
<feature type="transmembrane region" description="Helical" evidence="19">
    <location>
        <begin position="305"/>
        <end position="324"/>
    </location>
</feature>
<comment type="subcellular location">
    <subcellularLocation>
        <location evidence="4">Cytoplasm</location>
    </subcellularLocation>
    <subcellularLocation>
        <location evidence="3">Membrane</location>
        <topology evidence="3">Multi-pass membrane protein</topology>
    </subcellularLocation>
    <subcellularLocation>
        <location evidence="2">Nucleus</location>
    </subcellularLocation>
</comment>
<dbReference type="InterPro" id="IPR033812">
    <property type="entry name" value="Proteasome_alpha_type_5"/>
</dbReference>
<dbReference type="InterPro" id="IPR024794">
    <property type="entry name" value="Rbsml_eL15_core_dom_sf"/>
</dbReference>
<dbReference type="PROSITE" id="PS51475">
    <property type="entry name" value="PROTEASOME_ALPHA_2"/>
    <property type="match status" value="1"/>
</dbReference>
<dbReference type="Pfam" id="PF08449">
    <property type="entry name" value="UAA"/>
    <property type="match status" value="1"/>
</dbReference>
<dbReference type="NCBIfam" id="NF003269">
    <property type="entry name" value="PRK04243.1"/>
    <property type="match status" value="1"/>
</dbReference>
<evidence type="ECO:0000256" key="18">
    <source>
        <dbReference type="RuleBase" id="RU000663"/>
    </source>
</evidence>
<keyword evidence="12 19" id="KW-1133">Transmembrane helix</keyword>
<evidence type="ECO:0000256" key="6">
    <source>
        <dbReference type="ARBA" id="ARBA00010694"/>
    </source>
</evidence>
<name>A0A0V1A1F4_9BILA</name>
<dbReference type="PANTHER" id="PTHR10778:SF13">
    <property type="entry name" value="ADENOSINE 3'-PHOSPHO 5'-PHOSPHOSULFATE TRANSPORTER 1"/>
    <property type="match status" value="1"/>
</dbReference>
<feature type="domain" description="Proteasome alpha-type subunits" evidence="20">
    <location>
        <begin position="813"/>
        <end position="835"/>
    </location>
</feature>
<dbReference type="PROSITE" id="PS00388">
    <property type="entry name" value="PROTEASOME_ALPHA_1"/>
    <property type="match status" value="1"/>
</dbReference>
<accession>A0A0V1A1F4</accession>
<dbReference type="InterPro" id="IPR029055">
    <property type="entry name" value="Ntn_hydrolases_N"/>
</dbReference>
<dbReference type="SUPFAM" id="SSF54189">
    <property type="entry name" value="Ribosomal proteins S24e, L23 and L15e"/>
    <property type="match status" value="1"/>
</dbReference>
<evidence type="ECO:0000256" key="13">
    <source>
        <dbReference type="ARBA" id="ARBA00023136"/>
    </source>
</evidence>
<dbReference type="FunFam" id="3.60.20.10:FF:000019">
    <property type="entry name" value="Proteasome subunit alpha type"/>
    <property type="match status" value="1"/>
</dbReference>
<keyword evidence="10 17" id="KW-0647">Proteasome</keyword>
<comment type="subunit">
    <text evidence="16">The 26S proteasome consists of a 20S proteasome core and two 19S regulatory subunits. The 20S proteasome core is composed of 28 subunits that are arranged in four stacked rings, resulting in a barrel-shaped structure. The two end rings are each formed by seven alpha subunits, and the two central rings are each formed by seven beta subunits. The catalytic chamber with the active sites is on the inside of the barrel.</text>
</comment>
<sequence length="1044" mass="119195">MWVLDDAEFFTTSENYTATFISSFTEFWLFRFVDDCMTYAMVLLPCYLFVACFKDEKFETDGNVEGRFNNFFLSILFYGRKFPNKSKMIQASDSEHSSVSTLFSTFLRLCFCFVGLQVTYITWGVLQEKVMTQNYIRRNSAVSNVRSYDGFQDSEFLVFFNRLVAFLISTAVFLLTKPDAVIAPLYEFSYASLANILSSWCQYEALKFISFPAQVLFKCSKVVPVMLMGKVVQRKIYSRHDYTCALMIAIGVSLFMLFGGKHSSTRSTESVTVSGITLMIGYLVFDSFTSNWQNVLFDKYKISSLQMMSGVNMFSCVLTLISLIRQGRLFSSFRFITQHDNFGEDLLLSSLSGAVGQFFIFYTIRHFGAVGFTLMMTIRQALSILISCILYKHDITGLGILGIAMQCNLCSVTDFYCIISCSSSTGMIYCYECSLYDWACLRSCRTVPHISAIYCEACTAWDFLCFSVCVPSPTIIKRKVQVFSIAYGETNFNMPVKFAFLYKWYTVFKLTSWSLSYISIDCSREMGAYRYMQEIWRKKQSDVMRFLLRVRTWHYRQLSAIHRASRPTRPEKARRLGYVAKQGFVIYRVRVRRGGRKRKVTKGQTYGKPKNHGVNQLKMKRSLQSIAEQRVGRRCGALRVLNSYWVGQDSTFKFYEVILVDPMHKAIRRDPDLQWICKPTMKHREMRGLTKAGKRSRGLGKGLHILFFASDIPRLLVVAEEKHGNVETLYHCEENVNITFFTVRFGLSFICMWNKGVKNHNVKHRMNESNKISINVKKENNREMEKIYVMIKNDKPLMINAVKQLMFLTRSEYDRGVNTFSPEGRLFQVEYAIEAIKLGSTAIGILTREGVLLVCEKRITSTLMVPSSVEKIMKIDNHIGCTTSGLIGDTRTLVDRARVEAANYWFYYGDKITVEGVTQAVANLALEFGDDDAEAAMSRPFGVAVLFAGCDRYGPQLYNMDPSGTFIQCQAKAIGSGCESAQQALQEKYDANMSLLEAKKLAISILKQVMEEKITSTNIEIATVTQDSGFAILSKDEVENLIKS</sequence>
<dbReference type="PROSITE" id="PS01194">
    <property type="entry name" value="RIBOSOMAL_L15E"/>
    <property type="match status" value="1"/>
</dbReference>
<dbReference type="InterPro" id="IPR000426">
    <property type="entry name" value="Proteasome_asu_N"/>
</dbReference>
<evidence type="ECO:0000256" key="11">
    <source>
        <dbReference type="ARBA" id="ARBA00022980"/>
    </source>
</evidence>
<feature type="transmembrane region" description="Helical" evidence="19">
    <location>
        <begin position="345"/>
        <end position="364"/>
    </location>
</feature>
<dbReference type="SMART" id="SM00948">
    <property type="entry name" value="Proteasome_A_N"/>
    <property type="match status" value="1"/>
</dbReference>
<dbReference type="GO" id="GO:0019773">
    <property type="term" value="C:proteasome core complex, alpha-subunit complex"/>
    <property type="evidence" value="ECO:0007669"/>
    <property type="project" value="UniProtKB-UniRule"/>
</dbReference>
<evidence type="ECO:0000256" key="1">
    <source>
        <dbReference type="ARBA" id="ARBA00002000"/>
    </source>
</evidence>
<evidence type="ECO:0000256" key="9">
    <source>
        <dbReference type="ARBA" id="ARBA00022692"/>
    </source>
</evidence>
<keyword evidence="7" id="KW-0813">Transport</keyword>
<evidence type="ECO:0000256" key="12">
    <source>
        <dbReference type="ARBA" id="ARBA00022989"/>
    </source>
</evidence>
<dbReference type="GO" id="GO:0005829">
    <property type="term" value="C:cytosol"/>
    <property type="evidence" value="ECO:0007669"/>
    <property type="project" value="UniProtKB-ARBA"/>
</dbReference>
<keyword evidence="22" id="KW-1185">Reference proteome</keyword>
<dbReference type="CDD" id="cd03753">
    <property type="entry name" value="proteasome_alpha_type_5"/>
    <property type="match status" value="1"/>
</dbReference>
<evidence type="ECO:0000256" key="14">
    <source>
        <dbReference type="ARBA" id="ARBA00023242"/>
    </source>
</evidence>
<dbReference type="Gene3D" id="3.60.20.10">
    <property type="entry name" value="Glutamine Phosphoribosylpyrophosphate, subunit 1, domain 1"/>
    <property type="match status" value="1"/>
</dbReference>
<keyword evidence="15 18" id="KW-0687">Ribonucleoprotein</keyword>
<dbReference type="GO" id="GO:0005789">
    <property type="term" value="C:endoplasmic reticulum membrane"/>
    <property type="evidence" value="ECO:0007669"/>
    <property type="project" value="TreeGrafter"/>
</dbReference>
<dbReference type="InterPro" id="IPR000439">
    <property type="entry name" value="Ribosomal_eL15"/>
</dbReference>
<dbReference type="AlphaFoldDB" id="A0A0V1A1F4"/>
<feature type="transmembrane region" description="Helical" evidence="19">
    <location>
        <begin position="156"/>
        <end position="176"/>
    </location>
</feature>
<keyword evidence="11 18" id="KW-0689">Ribosomal protein</keyword>
<dbReference type="FunFam" id="3.40.1120.10:FF:000001">
    <property type="entry name" value="Ribosomal protein L15"/>
    <property type="match status" value="1"/>
</dbReference>
<comment type="caution">
    <text evidence="21">The sequence shown here is derived from an EMBL/GenBank/DDBJ whole genome shotgun (WGS) entry which is preliminary data.</text>
</comment>